<feature type="transmembrane region" description="Helical" evidence="8">
    <location>
        <begin position="280"/>
        <end position="304"/>
    </location>
</feature>
<dbReference type="PANTHER" id="PTHR42929">
    <property type="entry name" value="INNER MEMBRANE ABC TRANSPORTER PERMEASE PROTEIN YDCU-RELATED-RELATED"/>
    <property type="match status" value="1"/>
</dbReference>
<proteinExistence type="inferred from homology"/>
<dbReference type="PROSITE" id="PS50928">
    <property type="entry name" value="ABC_TM1"/>
    <property type="match status" value="1"/>
</dbReference>
<keyword evidence="4" id="KW-1003">Cell membrane</keyword>
<dbReference type="PANTHER" id="PTHR42929:SF5">
    <property type="entry name" value="ABC TRANSPORTER PERMEASE PROTEIN"/>
    <property type="match status" value="1"/>
</dbReference>
<evidence type="ECO:0000256" key="4">
    <source>
        <dbReference type="ARBA" id="ARBA00022475"/>
    </source>
</evidence>
<sequence>MSIERGGHPPRPAGGPSLKRRLARANRMHRLAAFSLVAPLLLFVLVTFVLPIGGMLWRSVDDPEVAGTMPRTVAALKSWDGEGLPADDAFLAVAADLAAARANGTISAPARRLNYDVTGFRTLIMNTGRNAAEVDGADPKAAMIGIDPRWGERETWAALKRASGPLTDFYLLAALDMHRDVSGAIVHSPDDRAIYLNVLARTFRISLTVTLLCLVLGFPVAYLMATRPPEVANLLMILVLLPFWTSLLVRTAAWVVLLQNEGLVNRLLVWLGVIDAPIRLIYNSIGVHVAMTHVLLPFMILPLYSSMKTIKPHAMRAAASLGAPPIFAFRRIYLPQCLPGIAAGCLLVFILAIGYYITPALVGGASDQMLSYFIAFYTTDSVNWGMASALGMVLLATTLLLYGVYSRLAGDGIRMG</sequence>
<dbReference type="InterPro" id="IPR035906">
    <property type="entry name" value="MetI-like_sf"/>
</dbReference>
<evidence type="ECO:0000259" key="9">
    <source>
        <dbReference type="PROSITE" id="PS50928"/>
    </source>
</evidence>
<evidence type="ECO:0000256" key="8">
    <source>
        <dbReference type="RuleBase" id="RU363032"/>
    </source>
</evidence>
<keyword evidence="3 8" id="KW-0813">Transport</keyword>
<keyword evidence="7 8" id="KW-0472">Membrane</keyword>
<evidence type="ECO:0000256" key="3">
    <source>
        <dbReference type="ARBA" id="ARBA00022448"/>
    </source>
</evidence>
<keyword evidence="5 8" id="KW-0812">Transmembrane</keyword>
<comment type="similarity">
    <text evidence="2">Belongs to the binding-protein-dependent transport system permease family. CysTW subfamily.</text>
</comment>
<evidence type="ECO:0000256" key="1">
    <source>
        <dbReference type="ARBA" id="ARBA00004651"/>
    </source>
</evidence>
<evidence type="ECO:0000313" key="10">
    <source>
        <dbReference type="EMBL" id="SCM76464.1"/>
    </source>
</evidence>
<dbReference type="Pfam" id="PF00528">
    <property type="entry name" value="BPD_transp_1"/>
    <property type="match status" value="1"/>
</dbReference>
<feature type="transmembrane region" description="Helical" evidence="8">
    <location>
        <begin position="31"/>
        <end position="57"/>
    </location>
</feature>
<feature type="transmembrane region" description="Helical" evidence="8">
    <location>
        <begin position="340"/>
        <end position="362"/>
    </location>
</feature>
<dbReference type="Gene3D" id="1.10.3720.10">
    <property type="entry name" value="MetI-like"/>
    <property type="match status" value="1"/>
</dbReference>
<feature type="domain" description="ABC transmembrane type-1" evidence="9">
    <location>
        <begin position="199"/>
        <end position="405"/>
    </location>
</feature>
<name>A0A212LFX3_9HYPH</name>
<evidence type="ECO:0000256" key="7">
    <source>
        <dbReference type="ARBA" id="ARBA00023136"/>
    </source>
</evidence>
<evidence type="ECO:0000256" key="6">
    <source>
        <dbReference type="ARBA" id="ARBA00022989"/>
    </source>
</evidence>
<keyword evidence="6 8" id="KW-1133">Transmembrane helix</keyword>
<dbReference type="EMBL" id="FMJD01000008">
    <property type="protein sequence ID" value="SCM76464.1"/>
    <property type="molecule type" value="Genomic_DNA"/>
</dbReference>
<feature type="transmembrane region" description="Helical" evidence="8">
    <location>
        <begin position="237"/>
        <end position="260"/>
    </location>
</feature>
<feature type="transmembrane region" description="Helical" evidence="8">
    <location>
        <begin position="205"/>
        <end position="225"/>
    </location>
</feature>
<evidence type="ECO:0000256" key="2">
    <source>
        <dbReference type="ARBA" id="ARBA00007069"/>
    </source>
</evidence>
<gene>
    <name evidence="10" type="ORF">KL86PLE_40269</name>
</gene>
<dbReference type="CDD" id="cd06261">
    <property type="entry name" value="TM_PBP2"/>
    <property type="match status" value="1"/>
</dbReference>
<dbReference type="AlphaFoldDB" id="A0A212LFX3"/>
<evidence type="ECO:0000256" key="5">
    <source>
        <dbReference type="ARBA" id="ARBA00022692"/>
    </source>
</evidence>
<dbReference type="RefSeq" id="WP_288196634.1">
    <property type="nucleotide sequence ID" value="NZ_LT608334.1"/>
</dbReference>
<accession>A0A212LFX3</accession>
<protein>
    <submittedName>
        <fullName evidence="10">Putative Spermidine/putrescine ABC transporter (Permease component)</fullName>
    </submittedName>
</protein>
<dbReference type="SUPFAM" id="SSF161098">
    <property type="entry name" value="MetI-like"/>
    <property type="match status" value="1"/>
</dbReference>
<feature type="transmembrane region" description="Helical" evidence="8">
    <location>
        <begin position="382"/>
        <end position="405"/>
    </location>
</feature>
<dbReference type="GO" id="GO:0005886">
    <property type="term" value="C:plasma membrane"/>
    <property type="evidence" value="ECO:0007669"/>
    <property type="project" value="UniProtKB-SubCell"/>
</dbReference>
<organism evidence="10">
    <name type="scientific">uncultured Pleomorphomonas sp</name>
    <dbReference type="NCBI Taxonomy" id="442121"/>
    <lineage>
        <taxon>Bacteria</taxon>
        <taxon>Pseudomonadati</taxon>
        <taxon>Pseudomonadota</taxon>
        <taxon>Alphaproteobacteria</taxon>
        <taxon>Hyphomicrobiales</taxon>
        <taxon>Pleomorphomonadaceae</taxon>
        <taxon>Pleomorphomonas</taxon>
        <taxon>environmental samples</taxon>
    </lineage>
</organism>
<dbReference type="InterPro" id="IPR000515">
    <property type="entry name" value="MetI-like"/>
</dbReference>
<dbReference type="GO" id="GO:0055085">
    <property type="term" value="P:transmembrane transport"/>
    <property type="evidence" value="ECO:0007669"/>
    <property type="project" value="InterPro"/>
</dbReference>
<comment type="subcellular location">
    <subcellularLocation>
        <location evidence="1 8">Cell membrane</location>
        <topology evidence="1 8">Multi-pass membrane protein</topology>
    </subcellularLocation>
</comment>
<reference evidence="10" key="1">
    <citation type="submission" date="2016-08" db="EMBL/GenBank/DDBJ databases">
        <authorList>
            <person name="Seilhamer J.J."/>
        </authorList>
    </citation>
    <scope>NUCLEOTIDE SEQUENCE</scope>
    <source>
        <strain evidence="10">86</strain>
    </source>
</reference>